<keyword evidence="3" id="KW-1133">Transmembrane helix</keyword>
<comment type="similarity">
    <text evidence="1">Belongs to the multicopper oxidase family.</text>
</comment>
<accession>A0ABV0PIL2</accession>
<organism evidence="5 6">
    <name type="scientific">Goodea atripinnis</name>
    <dbReference type="NCBI Taxonomy" id="208336"/>
    <lineage>
        <taxon>Eukaryota</taxon>
        <taxon>Metazoa</taxon>
        <taxon>Chordata</taxon>
        <taxon>Craniata</taxon>
        <taxon>Vertebrata</taxon>
        <taxon>Euteleostomi</taxon>
        <taxon>Actinopterygii</taxon>
        <taxon>Neopterygii</taxon>
        <taxon>Teleostei</taxon>
        <taxon>Neoteleostei</taxon>
        <taxon>Acanthomorphata</taxon>
        <taxon>Ovalentaria</taxon>
        <taxon>Atherinomorphae</taxon>
        <taxon>Cyprinodontiformes</taxon>
        <taxon>Goodeidae</taxon>
        <taxon>Goodea</taxon>
    </lineage>
</organism>
<feature type="transmembrane region" description="Helical" evidence="3">
    <location>
        <begin position="399"/>
        <end position="422"/>
    </location>
</feature>
<dbReference type="InterPro" id="IPR011707">
    <property type="entry name" value="Cu-oxidase-like_N"/>
</dbReference>
<dbReference type="Pfam" id="PF07732">
    <property type="entry name" value="Cu-oxidase_3"/>
    <property type="match status" value="1"/>
</dbReference>
<evidence type="ECO:0000256" key="3">
    <source>
        <dbReference type="SAM" id="Phobius"/>
    </source>
</evidence>
<keyword evidence="3" id="KW-0812">Transmembrane</keyword>
<dbReference type="InterPro" id="IPR008972">
    <property type="entry name" value="Cupredoxin"/>
</dbReference>
<proteinExistence type="inferred from homology"/>
<evidence type="ECO:0000313" key="6">
    <source>
        <dbReference type="Proteomes" id="UP001476798"/>
    </source>
</evidence>
<dbReference type="PANTHER" id="PTHR46806:SF7">
    <property type="entry name" value="COAGULATION FACTOR VIII"/>
    <property type="match status" value="1"/>
</dbReference>
<keyword evidence="3" id="KW-0472">Membrane</keyword>
<dbReference type="Proteomes" id="UP001476798">
    <property type="component" value="Unassembled WGS sequence"/>
</dbReference>
<evidence type="ECO:0000256" key="2">
    <source>
        <dbReference type="ARBA" id="ARBA00023157"/>
    </source>
</evidence>
<dbReference type="InterPro" id="IPR050633">
    <property type="entry name" value="Neuropilin_MCO_CoagFactor"/>
</dbReference>
<dbReference type="PANTHER" id="PTHR46806">
    <property type="entry name" value="F5/8 TYPE C DOMAIN-CONTAINING PROTEIN"/>
    <property type="match status" value="1"/>
</dbReference>
<keyword evidence="2" id="KW-1015">Disulfide bond</keyword>
<reference evidence="5 6" key="1">
    <citation type="submission" date="2021-06" db="EMBL/GenBank/DDBJ databases">
        <authorList>
            <person name="Palmer J.M."/>
        </authorList>
    </citation>
    <scope>NUCLEOTIDE SEQUENCE [LARGE SCALE GENOMIC DNA]</scope>
    <source>
        <strain evidence="5 6">GA_2019</strain>
        <tissue evidence="5">Muscle</tissue>
    </source>
</reference>
<evidence type="ECO:0000259" key="4">
    <source>
        <dbReference type="Pfam" id="PF07732"/>
    </source>
</evidence>
<protein>
    <recommendedName>
        <fullName evidence="4">Plastocyanin-like domain-containing protein</fullName>
    </recommendedName>
</protein>
<evidence type="ECO:0000256" key="1">
    <source>
        <dbReference type="ARBA" id="ARBA00010609"/>
    </source>
</evidence>
<name>A0ABV0PIL2_9TELE</name>
<dbReference type="SUPFAM" id="SSF49503">
    <property type="entry name" value="Cupredoxins"/>
    <property type="match status" value="3"/>
</dbReference>
<gene>
    <name evidence="5" type="ORF">GOODEAATRI_031534</name>
</gene>
<comment type="caution">
    <text evidence="5">The sequence shown here is derived from an EMBL/GenBank/DDBJ whole genome shotgun (WGS) entry which is preliminary data.</text>
</comment>
<dbReference type="Gene3D" id="2.60.40.420">
    <property type="entry name" value="Cupredoxins - blue copper proteins"/>
    <property type="match status" value="2"/>
</dbReference>
<feature type="domain" description="Plastocyanin-like" evidence="4">
    <location>
        <begin position="188"/>
        <end position="280"/>
    </location>
</feature>
<sequence>MHAINGFVYRNLPGLSMCKGDKTTWHLSGLGSETDVISLYFQGNRFLYRQNRKDTISVFPHISHTVTMEPDSMGQFEVVSATVDHYRGGMRANYTVEKCGLFQRQAEMMRHSKTFYIAAMEIDWEYSPNRTWEVEMFRGHEDNPAPVFLEKSDGFIGSTYKKVVYRQFTNDKFTKEVERTPDMDHLGIMGPMIHASVGDKVKVVFKNMASRPYSIHAHGVKTESPDVYKTKPGETHTYTWYINKNTGPTTDQEECSVSAYYSTADVTKDLYSGLIGPLVICRRSWARSLGLKKEVEEFALLFLVFDENESWYLDENIRRHIRNPRPNLKDDEAFIESNKMHGEINTHRKSETHLIPEGLNITEGKKCAIILQRTSESESESALLPSSYIQTRNLTPVHFALWFLFFALKSIHIYNIQIYTYINKKVHLQHLYAVVLYSIECSTQKQPGGRNCLCGGWF</sequence>
<dbReference type="EMBL" id="JAHRIO010075385">
    <property type="protein sequence ID" value="MEQ2183318.1"/>
    <property type="molecule type" value="Genomic_DNA"/>
</dbReference>
<evidence type="ECO:0000313" key="5">
    <source>
        <dbReference type="EMBL" id="MEQ2183318.1"/>
    </source>
</evidence>
<keyword evidence="6" id="KW-1185">Reference proteome</keyword>